<feature type="transmembrane region" description="Helical" evidence="1">
    <location>
        <begin position="172"/>
        <end position="188"/>
    </location>
</feature>
<evidence type="ECO:0000313" key="3">
    <source>
        <dbReference type="EMBL" id="SHG78333.1"/>
    </source>
</evidence>
<keyword evidence="1" id="KW-1133">Transmembrane helix</keyword>
<feature type="transmembrane region" description="Helical" evidence="1">
    <location>
        <begin position="22"/>
        <end position="46"/>
    </location>
</feature>
<keyword evidence="1" id="KW-0472">Membrane</keyword>
<dbReference type="STRING" id="1121321.SAMN04488530_10770"/>
<reference evidence="4" key="1">
    <citation type="submission" date="2016-11" db="EMBL/GenBank/DDBJ databases">
        <authorList>
            <person name="Varghese N."/>
            <person name="Submissions S."/>
        </authorList>
    </citation>
    <scope>NUCLEOTIDE SEQUENCE [LARGE SCALE GENOMIC DNA]</scope>
    <source>
        <strain evidence="4">DSM 2635</strain>
    </source>
</reference>
<dbReference type="InterPro" id="IPR000326">
    <property type="entry name" value="PAP2/HPO"/>
</dbReference>
<feature type="transmembrane region" description="Helical" evidence="1">
    <location>
        <begin position="118"/>
        <end position="138"/>
    </location>
</feature>
<keyword evidence="1" id="KW-0812">Transmembrane</keyword>
<accession>A0A1M5MNI5</accession>
<feature type="domain" description="Phosphatidic acid phosphatase type 2/haloperoxidase" evidence="2">
    <location>
        <begin position="52"/>
        <end position="161"/>
    </location>
</feature>
<dbReference type="AlphaFoldDB" id="A0A1M5MNI5"/>
<evidence type="ECO:0000259" key="2">
    <source>
        <dbReference type="SMART" id="SM00014"/>
    </source>
</evidence>
<evidence type="ECO:0000313" key="4">
    <source>
        <dbReference type="Proteomes" id="UP000243255"/>
    </source>
</evidence>
<proteinExistence type="predicted"/>
<dbReference type="Proteomes" id="UP000243255">
    <property type="component" value="Unassembled WGS sequence"/>
</dbReference>
<feature type="transmembrane region" description="Helical" evidence="1">
    <location>
        <begin position="194"/>
        <end position="211"/>
    </location>
</feature>
<dbReference type="PANTHER" id="PTHR14969:SF13">
    <property type="entry name" value="AT30094P"/>
    <property type="match status" value="1"/>
</dbReference>
<dbReference type="InterPro" id="IPR036938">
    <property type="entry name" value="PAP2/HPO_sf"/>
</dbReference>
<feature type="transmembrane region" description="Helical" evidence="1">
    <location>
        <begin position="247"/>
        <end position="278"/>
    </location>
</feature>
<sequence length="315" mass="36272">MDFQLEILKFFQSMRTPILNSIFLTFTKSAELPMLMLFIVIMYWCINKKQGQRIIFALIGNSMINTGIKEFVKAPRPIGKEGLKSLRVYTATGYSFPSGHTQSATAFWVSLMRIFKSAWIYLLGSIMIIGVVVSRLYLAVHWPIDVICGFIFGVVFTIILDEIFKYVDKTKNYKLLLIVWMLFLVFGVLLKSRFYIKVLGVITGFVIGYIVEDKFIRFSTINDKKRGKINFSLTNNRNKKFSKPTVFALRLLVGMITLGFVYIAIKYLGSLTLMYFALENDVILSTVINYFRYFLVVFYAVAGVPALFKILKLEF</sequence>
<organism evidence="3 4">
    <name type="scientific">Asaccharospora irregularis DSM 2635</name>
    <dbReference type="NCBI Taxonomy" id="1121321"/>
    <lineage>
        <taxon>Bacteria</taxon>
        <taxon>Bacillati</taxon>
        <taxon>Bacillota</taxon>
        <taxon>Clostridia</taxon>
        <taxon>Peptostreptococcales</taxon>
        <taxon>Peptostreptococcaceae</taxon>
        <taxon>Asaccharospora</taxon>
    </lineage>
</organism>
<dbReference type="OrthoDB" id="9789113at2"/>
<protein>
    <submittedName>
        <fullName evidence="3">PAP2 superfamily protein</fullName>
    </submittedName>
</protein>
<dbReference type="Pfam" id="PF01569">
    <property type="entry name" value="PAP2"/>
    <property type="match status" value="1"/>
</dbReference>
<gene>
    <name evidence="3" type="ORF">SAMN04488530_10770</name>
</gene>
<dbReference type="EMBL" id="FQWX01000007">
    <property type="protein sequence ID" value="SHG78333.1"/>
    <property type="molecule type" value="Genomic_DNA"/>
</dbReference>
<name>A0A1M5MNI5_9FIRM</name>
<evidence type="ECO:0000256" key="1">
    <source>
        <dbReference type="SAM" id="Phobius"/>
    </source>
</evidence>
<keyword evidence="4" id="KW-1185">Reference proteome</keyword>
<dbReference type="SUPFAM" id="SSF48317">
    <property type="entry name" value="Acid phosphatase/Vanadium-dependent haloperoxidase"/>
    <property type="match status" value="1"/>
</dbReference>
<dbReference type="PANTHER" id="PTHR14969">
    <property type="entry name" value="SPHINGOSINE-1-PHOSPHATE PHOSPHOHYDROLASE"/>
    <property type="match status" value="1"/>
</dbReference>
<dbReference type="Gene3D" id="1.20.144.10">
    <property type="entry name" value="Phosphatidic acid phosphatase type 2/haloperoxidase"/>
    <property type="match status" value="1"/>
</dbReference>
<dbReference type="RefSeq" id="WP_073124857.1">
    <property type="nucleotide sequence ID" value="NZ_BAABCH010000024.1"/>
</dbReference>
<feature type="transmembrane region" description="Helical" evidence="1">
    <location>
        <begin position="144"/>
        <end position="160"/>
    </location>
</feature>
<dbReference type="SMART" id="SM00014">
    <property type="entry name" value="acidPPc"/>
    <property type="match status" value="1"/>
</dbReference>
<feature type="transmembrane region" description="Helical" evidence="1">
    <location>
        <begin position="290"/>
        <end position="311"/>
    </location>
</feature>